<dbReference type="AlphaFoldDB" id="A0AAU9AID0"/>
<reference evidence="3 4" key="1">
    <citation type="journal article" date="2017" name="DNA Res.">
        <title>Complete genome sequence and expression profile of the commercial lytic enzyme producer Lysobacter enzymogenes M497-1.</title>
        <authorList>
            <person name="Takami H."/>
            <person name="Toyoda A."/>
            <person name="Uchiyama I."/>
            <person name="Itoh T."/>
            <person name="Takaki Y."/>
            <person name="Arai W."/>
            <person name="Nishi S."/>
            <person name="Kawai M."/>
            <person name="Shinya K."/>
            <person name="Ikeda H."/>
        </authorList>
    </citation>
    <scope>NUCLEOTIDE SEQUENCE [LARGE SCALE GENOMIC DNA]</scope>
    <source>
        <strain evidence="3 4">M497-1</strain>
    </source>
</reference>
<dbReference type="EMBL" id="AP014940">
    <property type="protein sequence ID" value="BAV95904.1"/>
    <property type="molecule type" value="Genomic_DNA"/>
</dbReference>
<evidence type="ECO:0000313" key="4">
    <source>
        <dbReference type="Proteomes" id="UP000218824"/>
    </source>
</evidence>
<dbReference type="PANTHER" id="PTHR38043">
    <property type="entry name" value="PROTEIN HEMX"/>
    <property type="match status" value="1"/>
</dbReference>
<dbReference type="GeneID" id="83062330"/>
<feature type="coiled-coil region" evidence="1">
    <location>
        <begin position="56"/>
        <end position="83"/>
    </location>
</feature>
<gene>
    <name evidence="3" type="ORF">LEN_0417</name>
</gene>
<dbReference type="Proteomes" id="UP000218824">
    <property type="component" value="Chromosome"/>
</dbReference>
<dbReference type="InterPro" id="IPR007470">
    <property type="entry name" value="HemX"/>
</dbReference>
<sequence>MSDPTDSVSIPPSTAAAARRGSSVWLWLVVLALIGAGGWYGWRQWQQREVSEREAAADGAQRLDALEQRVDGLRTNQDAQNRRIVQADSTNRVLRDELHGIGQRAALIEDSVSKLADPNRHGAQAMRLDETELLLTLGQQRLQIAGDLEGARRAYILAGGVLDGIDDPAYLSLRQTLLQETAALKELGIEPRMQAMAKLDALAQSLSLPQDTAKPAVAEPAPWWRRAFGTLIETQPVNRTVASHPADRAAALAGLQLEISLARAAAERHDADGYKIALKRAEQWVQRLSAPSPTQDKQLASLRELAAMPLSLTVPTLGTTLQQLRQLRTAAH</sequence>
<feature type="transmembrane region" description="Helical" evidence="2">
    <location>
        <begin position="24"/>
        <end position="42"/>
    </location>
</feature>
<name>A0AAU9AID0_LYSEN</name>
<protein>
    <submittedName>
        <fullName evidence="3">Uroporphyrin-III c-methyltransferase protein</fullName>
    </submittedName>
</protein>
<dbReference type="PANTHER" id="PTHR38043:SF1">
    <property type="entry name" value="PROTEIN HEMX"/>
    <property type="match status" value="1"/>
</dbReference>
<dbReference type="KEGG" id="lem:LEN_0417"/>
<dbReference type="Pfam" id="PF04375">
    <property type="entry name" value="HemX"/>
    <property type="match status" value="1"/>
</dbReference>
<keyword evidence="2" id="KW-0472">Membrane</keyword>
<evidence type="ECO:0000256" key="2">
    <source>
        <dbReference type="SAM" id="Phobius"/>
    </source>
</evidence>
<evidence type="ECO:0000256" key="1">
    <source>
        <dbReference type="SAM" id="Coils"/>
    </source>
</evidence>
<evidence type="ECO:0000313" key="3">
    <source>
        <dbReference type="EMBL" id="BAV95904.1"/>
    </source>
</evidence>
<proteinExistence type="predicted"/>
<accession>A0AAU9AID0</accession>
<keyword evidence="1" id="KW-0175">Coiled coil</keyword>
<organism evidence="3 4">
    <name type="scientific">Lysobacter enzymogenes</name>
    <dbReference type="NCBI Taxonomy" id="69"/>
    <lineage>
        <taxon>Bacteria</taxon>
        <taxon>Pseudomonadati</taxon>
        <taxon>Pseudomonadota</taxon>
        <taxon>Gammaproteobacteria</taxon>
        <taxon>Lysobacterales</taxon>
        <taxon>Lysobacteraceae</taxon>
        <taxon>Lysobacter</taxon>
    </lineage>
</organism>
<keyword evidence="2" id="KW-0812">Transmembrane</keyword>
<dbReference type="RefSeq" id="WP_096376455.1">
    <property type="nucleotide sequence ID" value="NZ_AP014940.1"/>
</dbReference>
<keyword evidence="2" id="KW-1133">Transmembrane helix</keyword>